<accession>A0A090L5T7</accession>
<dbReference type="WormBase" id="SRAE_1000339900">
    <property type="protein sequence ID" value="SRP04857"/>
    <property type="gene ID" value="WBGene00260016"/>
</dbReference>
<dbReference type="Proteomes" id="UP000035682">
    <property type="component" value="Unplaced"/>
</dbReference>
<evidence type="ECO:0000313" key="4">
    <source>
        <dbReference type="WormBase" id="SRAE_1000339900"/>
    </source>
</evidence>
<proteinExistence type="predicted"/>
<reference evidence="3" key="2">
    <citation type="submission" date="2020-12" db="UniProtKB">
        <authorList>
            <consortium name="WormBaseParasite"/>
        </authorList>
    </citation>
    <scope>IDENTIFICATION</scope>
</reference>
<protein>
    <submittedName>
        <fullName evidence="1 3">Uncharacterized protein</fullName>
    </submittedName>
</protein>
<dbReference type="EMBL" id="LN609528">
    <property type="protein sequence ID" value="CEF65146.1"/>
    <property type="molecule type" value="Genomic_DNA"/>
</dbReference>
<evidence type="ECO:0000313" key="2">
    <source>
        <dbReference type="Proteomes" id="UP000035682"/>
    </source>
</evidence>
<dbReference type="RefSeq" id="XP_024504347.1">
    <property type="nucleotide sequence ID" value="XM_024650583.1"/>
</dbReference>
<dbReference type="CTD" id="36377511"/>
<evidence type="ECO:0000313" key="1">
    <source>
        <dbReference type="EMBL" id="CEF65146.1"/>
    </source>
</evidence>
<sequence>MFCSFYIIIIEKANSHFYNYKPEIVYETSTESTDDKIYNSIFFSKERLAYYNEINIYQKLSVENCRIKNIIRKNFQHR</sequence>
<name>A0A090L5T7_STRRB</name>
<dbReference type="AlphaFoldDB" id="A0A090L5T7"/>
<evidence type="ECO:0000313" key="3">
    <source>
        <dbReference type="WBParaSite" id="SRAE_1000339900.1"/>
    </source>
</evidence>
<keyword evidence="2" id="KW-1185">Reference proteome</keyword>
<organism evidence="1">
    <name type="scientific">Strongyloides ratti</name>
    <name type="common">Parasitic roundworm</name>
    <dbReference type="NCBI Taxonomy" id="34506"/>
    <lineage>
        <taxon>Eukaryota</taxon>
        <taxon>Metazoa</taxon>
        <taxon>Ecdysozoa</taxon>
        <taxon>Nematoda</taxon>
        <taxon>Chromadorea</taxon>
        <taxon>Rhabditida</taxon>
        <taxon>Tylenchina</taxon>
        <taxon>Panagrolaimomorpha</taxon>
        <taxon>Strongyloidoidea</taxon>
        <taxon>Strongyloididae</taxon>
        <taxon>Strongyloides</taxon>
    </lineage>
</organism>
<reference evidence="1 2" key="1">
    <citation type="submission" date="2014-09" db="EMBL/GenBank/DDBJ databases">
        <authorList>
            <person name="Martin A.A."/>
        </authorList>
    </citation>
    <scope>NUCLEOTIDE SEQUENCE</scope>
    <source>
        <strain evidence="2">ED321</strain>
        <strain evidence="1">ED321 Heterogonic</strain>
    </source>
</reference>
<gene>
    <name evidence="1 3 4" type="ORF">SRAE_1000339900</name>
</gene>
<dbReference type="GeneID" id="36377511"/>
<dbReference type="WBParaSite" id="SRAE_1000339900.1">
    <property type="protein sequence ID" value="SRAE_1000339900.1"/>
    <property type="gene ID" value="WBGene00260016"/>
</dbReference>